<accession>A0A1H6I268</accession>
<dbReference type="OrthoDB" id="9791535at2"/>
<dbReference type="RefSeq" id="WP_074714414.1">
    <property type="nucleotide sequence ID" value="NZ_FNWV01000001.1"/>
</dbReference>
<sequence>MAEKTEKAVKYHKSFYSCSASVLCAFADDAGLDMEQAKAAAAPFAGGKMIKCGAVMAAEYVLAMKYGKDTDKISEFEKEFISRNKSAICRELKSGLRTCRGCVTDSAEILEEMLSNS</sequence>
<dbReference type="Proteomes" id="UP000183190">
    <property type="component" value="Unassembled WGS sequence"/>
</dbReference>
<proteinExistence type="predicted"/>
<dbReference type="InterPro" id="IPR010181">
    <property type="entry name" value="CGCAxxGCC_motif"/>
</dbReference>
<gene>
    <name evidence="1" type="ORF">SAMN02910265_00617</name>
</gene>
<organism evidence="1 2">
    <name type="scientific">Ruminococcus flavefaciens</name>
    <dbReference type="NCBI Taxonomy" id="1265"/>
    <lineage>
        <taxon>Bacteria</taxon>
        <taxon>Bacillati</taxon>
        <taxon>Bacillota</taxon>
        <taxon>Clostridia</taxon>
        <taxon>Eubacteriales</taxon>
        <taxon>Oscillospiraceae</taxon>
        <taxon>Ruminococcus</taxon>
    </lineage>
</organism>
<reference evidence="1 2" key="1">
    <citation type="submission" date="2016-10" db="EMBL/GenBank/DDBJ databases">
        <authorList>
            <person name="de Groot N.N."/>
        </authorList>
    </citation>
    <scope>NUCLEOTIDE SEQUENCE [LARGE SCALE GENOMIC DNA]</scope>
    <source>
        <strain evidence="1 2">YAD2003</strain>
    </source>
</reference>
<dbReference type="EMBL" id="FNWV01000001">
    <property type="protein sequence ID" value="SEH42592.1"/>
    <property type="molecule type" value="Genomic_DNA"/>
</dbReference>
<evidence type="ECO:0000313" key="1">
    <source>
        <dbReference type="EMBL" id="SEH42592.1"/>
    </source>
</evidence>
<name>A0A1H6I268_RUMFL</name>
<dbReference type="AlphaFoldDB" id="A0A1H6I268"/>
<dbReference type="Pfam" id="PF09719">
    <property type="entry name" value="C_GCAxxG_C_C"/>
    <property type="match status" value="1"/>
</dbReference>
<evidence type="ECO:0000313" key="2">
    <source>
        <dbReference type="Proteomes" id="UP000183190"/>
    </source>
</evidence>
<protein>
    <submittedName>
        <fullName evidence="1">Putative redox-active protein (C_GCAxxG_C_C)</fullName>
    </submittedName>
</protein>